<sequence>MNDEITVFMEYKIKAEFDEQYKTLMNSISSKLNAGGAADVHWYKAADQDSLYVEFFKVETYSMYLSLKEARLQKDVPVYSKLHEMIDGGAAKLHCWAFIKQNLEGKD</sequence>
<evidence type="ECO:0000313" key="2">
    <source>
        <dbReference type="Proteomes" id="UP000215059"/>
    </source>
</evidence>
<dbReference type="Proteomes" id="UP000215059">
    <property type="component" value="Unassembled WGS sequence"/>
</dbReference>
<dbReference type="AlphaFoldDB" id="A0A235F684"/>
<comment type="caution">
    <text evidence="1">The sequence shown here is derived from an EMBL/GenBank/DDBJ whole genome shotgun (WGS) entry which is preliminary data.</text>
</comment>
<reference evidence="1 2" key="1">
    <citation type="submission" date="2017-07" db="EMBL/GenBank/DDBJ databases">
        <title>Fictibacillus sp. nov. GDSW-R2A3 Genome sequencing and assembly.</title>
        <authorList>
            <person name="Mayilraj S."/>
        </authorList>
    </citation>
    <scope>NUCLEOTIDE SEQUENCE [LARGE SCALE GENOMIC DNA]</scope>
    <source>
        <strain evidence="1 2">GDSW-R2A3</strain>
    </source>
</reference>
<accession>A0A235F684</accession>
<dbReference type="EMBL" id="NOII01000011">
    <property type="protein sequence ID" value="OYD56447.1"/>
    <property type="molecule type" value="Genomic_DNA"/>
</dbReference>
<name>A0A235F684_9BACL</name>
<gene>
    <name evidence="1" type="ORF">CGZ90_15640</name>
</gene>
<dbReference type="OrthoDB" id="2967153at2"/>
<keyword evidence="2" id="KW-1185">Reference proteome</keyword>
<protein>
    <recommendedName>
        <fullName evidence="3">ABM domain-containing protein</fullName>
    </recommendedName>
</protein>
<dbReference type="RefSeq" id="WP_094253462.1">
    <property type="nucleotide sequence ID" value="NZ_JBHLXL010000002.1"/>
</dbReference>
<proteinExistence type="predicted"/>
<evidence type="ECO:0008006" key="3">
    <source>
        <dbReference type="Google" id="ProtNLM"/>
    </source>
</evidence>
<evidence type="ECO:0000313" key="1">
    <source>
        <dbReference type="EMBL" id="OYD56447.1"/>
    </source>
</evidence>
<organism evidence="1 2">
    <name type="scientific">Fictibacillus aquaticus</name>
    <dbReference type="NCBI Taxonomy" id="2021314"/>
    <lineage>
        <taxon>Bacteria</taxon>
        <taxon>Bacillati</taxon>
        <taxon>Bacillota</taxon>
        <taxon>Bacilli</taxon>
        <taxon>Bacillales</taxon>
        <taxon>Fictibacillaceae</taxon>
        <taxon>Fictibacillus</taxon>
    </lineage>
</organism>